<dbReference type="Gene3D" id="3.40.50.150">
    <property type="entry name" value="Vaccinia Virus protein VP39"/>
    <property type="match status" value="1"/>
</dbReference>
<dbReference type="Proteomes" id="UP000287527">
    <property type="component" value="Unassembled WGS sequence"/>
</dbReference>
<accession>A0A444HB61</accession>
<keyword evidence="2" id="KW-0808">Transferase</keyword>
<dbReference type="GO" id="GO:0032259">
    <property type="term" value="P:methylation"/>
    <property type="evidence" value="ECO:0007669"/>
    <property type="project" value="UniProtKB-KW"/>
</dbReference>
<dbReference type="CDD" id="cd02440">
    <property type="entry name" value="AdoMet_MTases"/>
    <property type="match status" value="1"/>
</dbReference>
<evidence type="ECO:0000313" key="2">
    <source>
        <dbReference type="EMBL" id="RWX00553.1"/>
    </source>
</evidence>
<gene>
    <name evidence="2" type="ORF">EPI11_09780</name>
</gene>
<dbReference type="RefSeq" id="WP_128389782.1">
    <property type="nucleotide sequence ID" value="NZ_SBII01000005.1"/>
</dbReference>
<dbReference type="Pfam" id="PF08241">
    <property type="entry name" value="Methyltransf_11"/>
    <property type="match status" value="1"/>
</dbReference>
<evidence type="ECO:0000313" key="3">
    <source>
        <dbReference type="Proteomes" id="UP000287527"/>
    </source>
</evidence>
<dbReference type="InterPro" id="IPR013216">
    <property type="entry name" value="Methyltransf_11"/>
</dbReference>
<sequence>MNSLVRKLYYALPVNLRYTARRMVYLPIDLFRDKKSLVPPKGKIFIGRGDFLATGETFFKHFKNYGNLTPQSSILDIGSGIGRMAIPFTNFLDKNGTYEGFDIVKQGVEWCNKNISNRYPNFNFTWIPLKNELYNASTNDHASKITFPYPNNYFNFVFLTSVFTHMLSEDVENYIKEINRVLKTDSVCFATFFILDNESQEAMSSKGTKNFKFNFGNYSLMDKTVKEANVAYKKEYIFELLKANNLDISHFIRGNWSGIYSEGLDEHQDIIIFKKNEINIT</sequence>
<keyword evidence="3" id="KW-1185">Reference proteome</keyword>
<organism evidence="2 3">
    <name type="scientific">Flavobacterium cerinum</name>
    <dbReference type="NCBI Taxonomy" id="2502784"/>
    <lineage>
        <taxon>Bacteria</taxon>
        <taxon>Pseudomonadati</taxon>
        <taxon>Bacteroidota</taxon>
        <taxon>Flavobacteriia</taxon>
        <taxon>Flavobacteriales</taxon>
        <taxon>Flavobacteriaceae</taxon>
        <taxon>Flavobacterium</taxon>
    </lineage>
</organism>
<protein>
    <submittedName>
        <fullName evidence="2">Class I SAM-dependent methyltransferase</fullName>
    </submittedName>
</protein>
<dbReference type="GO" id="GO:0008757">
    <property type="term" value="F:S-adenosylmethionine-dependent methyltransferase activity"/>
    <property type="evidence" value="ECO:0007669"/>
    <property type="project" value="InterPro"/>
</dbReference>
<keyword evidence="2" id="KW-0489">Methyltransferase</keyword>
<name>A0A444HB61_9FLAO</name>
<reference evidence="2 3" key="1">
    <citation type="submission" date="2019-01" db="EMBL/GenBank/DDBJ databases">
        <title>Flavobacterium sp. nov.,isolated from freshwater.</title>
        <authorList>
            <person name="Zhang R."/>
            <person name="Du Z.-J."/>
        </authorList>
    </citation>
    <scope>NUCLEOTIDE SEQUENCE [LARGE SCALE GENOMIC DNA]</scope>
    <source>
        <strain evidence="2 3">1E403</strain>
    </source>
</reference>
<dbReference type="EMBL" id="SBII01000005">
    <property type="protein sequence ID" value="RWX00553.1"/>
    <property type="molecule type" value="Genomic_DNA"/>
</dbReference>
<dbReference type="SUPFAM" id="SSF53335">
    <property type="entry name" value="S-adenosyl-L-methionine-dependent methyltransferases"/>
    <property type="match status" value="1"/>
</dbReference>
<dbReference type="AlphaFoldDB" id="A0A444HB61"/>
<evidence type="ECO:0000259" key="1">
    <source>
        <dbReference type="Pfam" id="PF08241"/>
    </source>
</evidence>
<dbReference type="InterPro" id="IPR029063">
    <property type="entry name" value="SAM-dependent_MTases_sf"/>
</dbReference>
<comment type="caution">
    <text evidence="2">The sequence shown here is derived from an EMBL/GenBank/DDBJ whole genome shotgun (WGS) entry which is preliminary data.</text>
</comment>
<dbReference type="OrthoDB" id="9808140at2"/>
<feature type="domain" description="Methyltransferase type 11" evidence="1">
    <location>
        <begin position="75"/>
        <end position="189"/>
    </location>
</feature>
<proteinExistence type="predicted"/>